<dbReference type="FunCoup" id="A0A1Y2M714">
    <property type="interactions" value="1155"/>
</dbReference>
<evidence type="ECO:0000256" key="1">
    <source>
        <dbReference type="ARBA" id="ARBA00038154"/>
    </source>
</evidence>
<dbReference type="GO" id="GO:0005768">
    <property type="term" value="C:endosome"/>
    <property type="evidence" value="ECO:0007669"/>
    <property type="project" value="TreeGrafter"/>
</dbReference>
<dbReference type="AlphaFoldDB" id="A0A1Y2M714"/>
<proteinExistence type="inferred from homology"/>
<dbReference type="Gene3D" id="1.20.140.50">
    <property type="entry name" value="alix/aip1 like domains"/>
    <property type="match status" value="1"/>
</dbReference>
<dbReference type="PANTHER" id="PTHR23030">
    <property type="entry name" value="PCD6 INTERACTING PROTEIN-RELATED"/>
    <property type="match status" value="1"/>
</dbReference>
<dbReference type="Gene3D" id="1.20.120.560">
    <property type="entry name" value="alix/aip1 in complex with the ypdl late domain"/>
    <property type="match status" value="1"/>
</dbReference>
<feature type="region of interest" description="Disordered" evidence="2">
    <location>
        <begin position="762"/>
        <end position="781"/>
    </location>
</feature>
<dbReference type="PROSITE" id="PS51180">
    <property type="entry name" value="BRO1"/>
    <property type="match status" value="1"/>
</dbReference>
<accession>A0A1Y2M714</accession>
<protein>
    <recommendedName>
        <fullName evidence="3">BRO1 domain-containing protein</fullName>
    </recommendedName>
</protein>
<dbReference type="InterPro" id="IPR038499">
    <property type="entry name" value="BRO1_sf"/>
</dbReference>
<sequence length="825" mass="92902">MASNILFLPFRKSHSVNLTEAIKQYISSKYDQHPDMFKDDLESIEKLRSTAIHAQEPHPSNVPKLQQYAGQLVWLSGKFPVDVGVEFPWYPALGYNTGRPVSRNNLRYELANIVFNLAAMYSQLAMSSNRSTPDGLKVVANNFCLAAGTISHLRNTILPELRTEPPEDMDLMTLDCLEKLMLAQGQECFWQKAVKDGLKDATIAKLAARVSDLYNEATEAGIQSDAVSSEWIHHMTAKHHHFAAAAQYRAACDSLEKRKYGEEVARLKDSLTCVSEALKEQRYINKVVLADLNGLKNRVTEDLKRAEKDNDMIYLLPVPPKAELKILDRANMVVSRVPKELAESNAMLGDHGELGPALFSKLVPYSVHLAASIYVDRRDRLVNTTIVEELENLTAQIHEVLRSLNLPGSLQALEKPLGLPPGLMAHAEEIRQQDGIHRLERSMEDTQKLMYSDQAVYNEGVEILKSEAVEDENARRRYGTAQWTRPSAEQAAPKLYAQIKEIDGYFKAAANSDNIVKTKLRENERFIRLLSGPDHDLENYVPSGRRPAITGDVEREAGKLRGCFNELSRLESRRRRKIEALRTKAKQDDINPELLREAARLEREYPMQTIEAVQFENLFDRRLQMYDVDQDMVQEEEKEQAEATKRLQDANASFLIARRGDQSTKQREQALQNLENAYFKYKEIISNSDVGRKFYNDLAKIVNRFRDDARSFAYQRKSEASQIESDLATRMSSLNLQQATSESLQKQKAADAQNPQYGADAHAETPLTAPKPTRASVAPSGMWTPDVGIKFGTVGAVPTSSGNARPANGPAQDGRWDPTKGLKFA</sequence>
<dbReference type="CDD" id="cd09236">
    <property type="entry name" value="V_AnPalA_UmRIM20_like"/>
    <property type="match status" value="1"/>
</dbReference>
<gene>
    <name evidence="4" type="ORF">B5807_03928</name>
</gene>
<dbReference type="Proteomes" id="UP000193240">
    <property type="component" value="Unassembled WGS sequence"/>
</dbReference>
<dbReference type="CDD" id="cd09241">
    <property type="entry name" value="BRO1_ScRim20-like"/>
    <property type="match status" value="1"/>
</dbReference>
<dbReference type="SMART" id="SM01041">
    <property type="entry name" value="BRO1"/>
    <property type="match status" value="1"/>
</dbReference>
<reference evidence="4 5" key="1">
    <citation type="journal article" date="2017" name="Genome Announc.">
        <title>Genome sequence of the saprophytic ascomycete Epicoccum nigrum ICMP 19927 strain isolated from New Zealand.</title>
        <authorList>
            <person name="Fokin M."/>
            <person name="Fleetwood D."/>
            <person name="Weir B.S."/>
            <person name="Villas-Boas S.G."/>
        </authorList>
    </citation>
    <scope>NUCLEOTIDE SEQUENCE [LARGE SCALE GENOMIC DNA]</scope>
    <source>
        <strain evidence="4 5">ICMP 19927</strain>
    </source>
</reference>
<name>A0A1Y2M714_EPING</name>
<dbReference type="OMA" id="VSHAEEM"/>
<dbReference type="InterPro" id="IPR025304">
    <property type="entry name" value="ALIX_V_dom"/>
</dbReference>
<evidence type="ECO:0000313" key="5">
    <source>
        <dbReference type="Proteomes" id="UP000193240"/>
    </source>
</evidence>
<feature type="compositionally biased region" description="Basic and acidic residues" evidence="2">
    <location>
        <begin position="814"/>
        <end position="825"/>
    </location>
</feature>
<keyword evidence="5" id="KW-1185">Reference proteome</keyword>
<evidence type="ECO:0000256" key="2">
    <source>
        <dbReference type="SAM" id="MobiDB-lite"/>
    </source>
</evidence>
<dbReference type="Gene3D" id="1.25.40.280">
    <property type="entry name" value="alix/aip1 like domains"/>
    <property type="match status" value="1"/>
</dbReference>
<dbReference type="EMBL" id="KZ107840">
    <property type="protein sequence ID" value="OSS51904.1"/>
    <property type="molecule type" value="Genomic_DNA"/>
</dbReference>
<dbReference type="InterPro" id="IPR004328">
    <property type="entry name" value="BRO1_dom"/>
</dbReference>
<dbReference type="Pfam" id="PF13949">
    <property type="entry name" value="ALIX_LYPXL_bnd"/>
    <property type="match status" value="1"/>
</dbReference>
<evidence type="ECO:0000259" key="3">
    <source>
        <dbReference type="PROSITE" id="PS51180"/>
    </source>
</evidence>
<dbReference type="InParanoid" id="A0A1Y2M714"/>
<organism evidence="4 5">
    <name type="scientific">Epicoccum nigrum</name>
    <name type="common">Soil fungus</name>
    <name type="synonym">Epicoccum purpurascens</name>
    <dbReference type="NCBI Taxonomy" id="105696"/>
    <lineage>
        <taxon>Eukaryota</taxon>
        <taxon>Fungi</taxon>
        <taxon>Dikarya</taxon>
        <taxon>Ascomycota</taxon>
        <taxon>Pezizomycotina</taxon>
        <taxon>Dothideomycetes</taxon>
        <taxon>Pleosporomycetidae</taxon>
        <taxon>Pleosporales</taxon>
        <taxon>Pleosporineae</taxon>
        <taxon>Didymellaceae</taxon>
        <taxon>Epicoccum</taxon>
    </lineage>
</organism>
<feature type="domain" description="BRO1" evidence="3">
    <location>
        <begin position="4"/>
        <end position="397"/>
    </location>
</feature>
<evidence type="ECO:0000313" key="4">
    <source>
        <dbReference type="EMBL" id="OSS51904.1"/>
    </source>
</evidence>
<comment type="similarity">
    <text evidence="1">Belongs to the palA/RIM20 family.</text>
</comment>
<dbReference type="STRING" id="105696.A0A1Y2M714"/>
<feature type="region of interest" description="Disordered" evidence="2">
    <location>
        <begin position="794"/>
        <end position="825"/>
    </location>
</feature>
<dbReference type="Pfam" id="PF03097">
    <property type="entry name" value="BRO1"/>
    <property type="match status" value="1"/>
</dbReference>
<dbReference type="PANTHER" id="PTHR23030:SF39">
    <property type="entry name" value="PROGRAMMED CELL DEATH 6-INTERACTING PROTEIN"/>
    <property type="match status" value="1"/>
</dbReference>